<name>A0A085NID5_9BILA</name>
<feature type="transmembrane region" description="Helical" evidence="1">
    <location>
        <begin position="256"/>
        <end position="283"/>
    </location>
</feature>
<keyword evidence="1" id="KW-0472">Membrane</keyword>
<dbReference type="EMBL" id="KL367497">
    <property type="protein sequence ID" value="KFD69231.1"/>
    <property type="molecule type" value="Genomic_DNA"/>
</dbReference>
<proteinExistence type="predicted"/>
<feature type="transmembrane region" description="Helical" evidence="1">
    <location>
        <begin position="289"/>
        <end position="313"/>
    </location>
</feature>
<sequence length="325" mass="36375">MTSFDVRHMKSNVIDILSIATKSKICDVDCVDSLAINSPSPYPMDHRMATLCFEILLLFITLHTANTEKDLEMQYVELRIKRVLGTQGTLSFNRLREKDKHVECLTRKNDGSGSAHIFSVWFDNFTEGFRKIEVLEDGMILLLRRNVSSKKVEKVLNRLQKYSFQLFSGNAPFHGNTDNAWLETHAYAVFCTKSSIFCEQGINYDKYGWKIVRQNETRVIGRSLLVSLNASTEGRNESNYEVFSCKPKGTKGMVQTALGAILFPPSLFATGFTSYFMAALGVIPSVLPLLGLGLATAVLFLVTACVLLGVGLTKVRDNNKLSKFI</sequence>
<evidence type="ECO:0000313" key="2">
    <source>
        <dbReference type="EMBL" id="KFD69231.1"/>
    </source>
</evidence>
<accession>A0A085NID5</accession>
<keyword evidence="1" id="KW-0812">Transmembrane</keyword>
<dbReference type="AlphaFoldDB" id="A0A085NID5"/>
<keyword evidence="1" id="KW-1133">Transmembrane helix</keyword>
<reference evidence="2" key="1">
    <citation type="journal article" date="2014" name="Nat. Genet.">
        <title>Genome and transcriptome of the porcine whipworm Trichuris suis.</title>
        <authorList>
            <person name="Jex A.R."/>
            <person name="Nejsum P."/>
            <person name="Schwarz E.M."/>
            <person name="Hu L."/>
            <person name="Young N.D."/>
            <person name="Hall R.S."/>
            <person name="Korhonen P.K."/>
            <person name="Liao S."/>
            <person name="Thamsborg S."/>
            <person name="Xia J."/>
            <person name="Xu P."/>
            <person name="Wang S."/>
            <person name="Scheerlinck J.P."/>
            <person name="Hofmann A."/>
            <person name="Sternberg P.W."/>
            <person name="Wang J."/>
            <person name="Gasser R.B."/>
        </authorList>
    </citation>
    <scope>NUCLEOTIDE SEQUENCE [LARGE SCALE GENOMIC DNA]</scope>
    <source>
        <strain evidence="2">DCEP-RM93F</strain>
    </source>
</reference>
<protein>
    <submittedName>
        <fullName evidence="2">Uncharacterized protein</fullName>
    </submittedName>
</protein>
<evidence type="ECO:0000256" key="1">
    <source>
        <dbReference type="SAM" id="Phobius"/>
    </source>
</evidence>
<organism evidence="2">
    <name type="scientific">Trichuris suis</name>
    <name type="common">pig whipworm</name>
    <dbReference type="NCBI Taxonomy" id="68888"/>
    <lineage>
        <taxon>Eukaryota</taxon>
        <taxon>Metazoa</taxon>
        <taxon>Ecdysozoa</taxon>
        <taxon>Nematoda</taxon>
        <taxon>Enoplea</taxon>
        <taxon>Dorylaimia</taxon>
        <taxon>Trichinellida</taxon>
        <taxon>Trichuridae</taxon>
        <taxon>Trichuris</taxon>
    </lineage>
</organism>
<dbReference type="Proteomes" id="UP000030758">
    <property type="component" value="Unassembled WGS sequence"/>
</dbReference>
<gene>
    <name evidence="2" type="ORF">M514_18600</name>
</gene>